<evidence type="ECO:0000313" key="1">
    <source>
        <dbReference type="EMBL" id="MEW9503620.1"/>
    </source>
</evidence>
<name>A0ABV3Q8A7_9BACL</name>
<proteinExistence type="predicted"/>
<gene>
    <name evidence="1" type="ORF">AB1471_18000</name>
</gene>
<dbReference type="Gene3D" id="3.30.450.40">
    <property type="match status" value="1"/>
</dbReference>
<dbReference type="Proteomes" id="UP001556040">
    <property type="component" value="Unassembled WGS sequence"/>
</dbReference>
<reference evidence="1 2" key="1">
    <citation type="journal article" date="1979" name="Int. J. Syst. Evol. Microbiol.">
        <title>Bacillus globisporus subsp. marinus subsp. nov.</title>
        <authorList>
            <person name="Liu H."/>
        </authorList>
    </citation>
    <scope>NUCLEOTIDE SEQUENCE [LARGE SCALE GENOMIC DNA]</scope>
    <source>
        <strain evidence="1 2">DSM 1297</strain>
    </source>
</reference>
<sequence>LSDSREELILRASKNPHPKLIGRITIGLGEGITGWVARERTRVVISGNASDDPRFKFFHNLPEDRYQAFVSVPIMA</sequence>
<keyword evidence="2" id="KW-1185">Reference proteome</keyword>
<dbReference type="EMBL" id="JBFMIA010000317">
    <property type="protein sequence ID" value="MEW9503620.1"/>
    <property type="molecule type" value="Genomic_DNA"/>
</dbReference>
<accession>A0ABV3Q8A7</accession>
<protein>
    <submittedName>
        <fullName evidence="1">Uncharacterized protein</fullName>
    </submittedName>
</protein>
<feature type="non-terminal residue" evidence="1">
    <location>
        <position position="1"/>
    </location>
</feature>
<dbReference type="InterPro" id="IPR029016">
    <property type="entry name" value="GAF-like_dom_sf"/>
</dbReference>
<feature type="non-terminal residue" evidence="1">
    <location>
        <position position="76"/>
    </location>
</feature>
<organism evidence="1 2">
    <name type="scientific">Jeotgalibacillus marinus</name>
    <dbReference type="NCBI Taxonomy" id="86667"/>
    <lineage>
        <taxon>Bacteria</taxon>
        <taxon>Bacillati</taxon>
        <taxon>Bacillota</taxon>
        <taxon>Bacilli</taxon>
        <taxon>Bacillales</taxon>
        <taxon>Caryophanaceae</taxon>
        <taxon>Jeotgalibacillus</taxon>
    </lineage>
</organism>
<comment type="caution">
    <text evidence="1">The sequence shown here is derived from an EMBL/GenBank/DDBJ whole genome shotgun (WGS) entry which is preliminary data.</text>
</comment>
<dbReference type="SUPFAM" id="SSF55781">
    <property type="entry name" value="GAF domain-like"/>
    <property type="match status" value="1"/>
</dbReference>
<evidence type="ECO:0000313" key="2">
    <source>
        <dbReference type="Proteomes" id="UP001556040"/>
    </source>
</evidence>
<dbReference type="RefSeq" id="WP_367781081.1">
    <property type="nucleotide sequence ID" value="NZ_JBFMIA010000317.1"/>
</dbReference>